<proteinExistence type="predicted"/>
<comment type="caution">
    <text evidence="2">The sequence shown here is derived from an EMBL/GenBank/DDBJ whole genome shotgun (WGS) entry which is preliminary data.</text>
</comment>
<dbReference type="AlphaFoldDB" id="A0AAV1Y7D8"/>
<gene>
    <name evidence="2" type="ORF">LLUT_LOCUS30760</name>
</gene>
<keyword evidence="3" id="KW-1185">Reference proteome</keyword>
<feature type="region of interest" description="Disordered" evidence="1">
    <location>
        <begin position="105"/>
        <end position="125"/>
    </location>
</feature>
<dbReference type="Proteomes" id="UP001497480">
    <property type="component" value="Unassembled WGS sequence"/>
</dbReference>
<evidence type="ECO:0000256" key="1">
    <source>
        <dbReference type="SAM" id="MobiDB-lite"/>
    </source>
</evidence>
<sequence>MMNMFMMLIIKHEKMVFLGVYIEINSNAEVNLMDHKPSVIATSTNLVALDQQLTIEDVELKIRPIPQHRRELTLQIPLLLFFYTFSLKSLNSFLDSGLSPRTKELSKQDSLHSGNSAEQVGIEDPEFSWSPKNSDFIDGWSMKPAKLVGPNGRIDALLQILSVISLQSDAPAIIDTETLPSTSSLASTEAGKSNVNNPFISWTAV</sequence>
<accession>A0AAV1Y7D8</accession>
<name>A0AAV1Y7D8_LUPLU</name>
<protein>
    <submittedName>
        <fullName evidence="2">Uncharacterized protein</fullName>
    </submittedName>
</protein>
<organism evidence="2 3">
    <name type="scientific">Lupinus luteus</name>
    <name type="common">European yellow lupine</name>
    <dbReference type="NCBI Taxonomy" id="3873"/>
    <lineage>
        <taxon>Eukaryota</taxon>
        <taxon>Viridiplantae</taxon>
        <taxon>Streptophyta</taxon>
        <taxon>Embryophyta</taxon>
        <taxon>Tracheophyta</taxon>
        <taxon>Spermatophyta</taxon>
        <taxon>Magnoliopsida</taxon>
        <taxon>eudicotyledons</taxon>
        <taxon>Gunneridae</taxon>
        <taxon>Pentapetalae</taxon>
        <taxon>rosids</taxon>
        <taxon>fabids</taxon>
        <taxon>Fabales</taxon>
        <taxon>Fabaceae</taxon>
        <taxon>Papilionoideae</taxon>
        <taxon>50 kb inversion clade</taxon>
        <taxon>genistoids sensu lato</taxon>
        <taxon>core genistoids</taxon>
        <taxon>Genisteae</taxon>
        <taxon>Lupinus</taxon>
    </lineage>
</organism>
<evidence type="ECO:0000313" key="3">
    <source>
        <dbReference type="Proteomes" id="UP001497480"/>
    </source>
</evidence>
<dbReference type="EMBL" id="CAXHTB010000022">
    <property type="protein sequence ID" value="CAL0329700.1"/>
    <property type="molecule type" value="Genomic_DNA"/>
</dbReference>
<evidence type="ECO:0000313" key="2">
    <source>
        <dbReference type="EMBL" id="CAL0329700.1"/>
    </source>
</evidence>
<reference evidence="2 3" key="1">
    <citation type="submission" date="2024-03" db="EMBL/GenBank/DDBJ databases">
        <authorList>
            <person name="Martinez-Hernandez J."/>
        </authorList>
    </citation>
    <scope>NUCLEOTIDE SEQUENCE [LARGE SCALE GENOMIC DNA]</scope>
</reference>